<dbReference type="InterPro" id="IPR029068">
    <property type="entry name" value="Glyas_Bleomycin-R_OHBP_Dase"/>
</dbReference>
<dbReference type="GO" id="GO:0046872">
    <property type="term" value="F:metal ion binding"/>
    <property type="evidence" value="ECO:0007669"/>
    <property type="project" value="UniProtKB-KW"/>
</dbReference>
<name>A0ABF7QYY1_RHILW</name>
<keyword evidence="5" id="KW-1185">Reference proteome</keyword>
<evidence type="ECO:0000259" key="3">
    <source>
        <dbReference type="PROSITE" id="PS51819"/>
    </source>
</evidence>
<dbReference type="InterPro" id="IPR037523">
    <property type="entry name" value="VOC_core"/>
</dbReference>
<dbReference type="CDD" id="cd07249">
    <property type="entry name" value="MMCE"/>
    <property type="match status" value="1"/>
</dbReference>
<dbReference type="PANTHER" id="PTHR43048:SF3">
    <property type="entry name" value="METHYLMALONYL-COA EPIMERASE, MITOCHONDRIAL"/>
    <property type="match status" value="1"/>
</dbReference>
<geneLocation type="plasmid" evidence="4 5">
    <name>pRLG203</name>
</geneLocation>
<dbReference type="AlphaFoldDB" id="A0ABF7QYY1"/>
<dbReference type="Gene3D" id="3.10.180.10">
    <property type="entry name" value="2,3-Dihydroxybiphenyl 1,2-Dioxygenase, domain 1"/>
    <property type="match status" value="1"/>
</dbReference>
<evidence type="ECO:0000313" key="4">
    <source>
        <dbReference type="EMBL" id="ACI59518.1"/>
    </source>
</evidence>
<accession>A0ABF7QYY1</accession>
<keyword evidence="2" id="KW-0479">Metal-binding</keyword>
<keyword evidence="4" id="KW-0614">Plasmid</keyword>
<dbReference type="Proteomes" id="UP000008330">
    <property type="component" value="Plasmid pRLG203"/>
</dbReference>
<dbReference type="NCBIfam" id="TIGR03081">
    <property type="entry name" value="metmalonyl_epim"/>
    <property type="match status" value="1"/>
</dbReference>
<sequence length="132" mass="14062">MLKRVNHIAIAVPDLGEASEVYRALGVPISEPQVLPEHGVRVCFLEFANVKLELLEAIGDGSPIAKFLGRNPAGGVHHICYDVDDLVHVAATVKNAGVRLLGNEQPKIGAHGHPVLFAHPSDLSGVLTELRA</sequence>
<evidence type="ECO:0000313" key="5">
    <source>
        <dbReference type="Proteomes" id="UP000008330"/>
    </source>
</evidence>
<dbReference type="InterPro" id="IPR017515">
    <property type="entry name" value="MeMalonyl-CoA_epimerase"/>
</dbReference>
<gene>
    <name evidence="4" type="ordered locus">Rleg2_6135</name>
</gene>
<dbReference type="RefSeq" id="WP_012559785.1">
    <property type="nucleotide sequence ID" value="NC_011370.1"/>
</dbReference>
<dbReference type="SUPFAM" id="SSF54593">
    <property type="entry name" value="Glyoxalase/Bleomycin resistance protein/Dihydroxybiphenyl dioxygenase"/>
    <property type="match status" value="1"/>
</dbReference>
<dbReference type="Pfam" id="PF13669">
    <property type="entry name" value="Glyoxalase_4"/>
    <property type="match status" value="1"/>
</dbReference>
<comment type="similarity">
    <text evidence="1">Belongs to the methylmalonyl-CoA epimerase family.</text>
</comment>
<organism evidence="4 5">
    <name type="scientific">Rhizobium leguminosarum bv. trifolii (strain WSM2304)</name>
    <dbReference type="NCBI Taxonomy" id="395492"/>
    <lineage>
        <taxon>Bacteria</taxon>
        <taxon>Pseudomonadati</taxon>
        <taxon>Pseudomonadota</taxon>
        <taxon>Alphaproteobacteria</taxon>
        <taxon>Hyphomicrobiales</taxon>
        <taxon>Rhizobiaceae</taxon>
        <taxon>Rhizobium/Agrobacterium group</taxon>
        <taxon>Rhizobium</taxon>
    </lineage>
</organism>
<feature type="domain" description="VOC" evidence="3">
    <location>
        <begin position="4"/>
        <end position="132"/>
    </location>
</feature>
<dbReference type="PROSITE" id="PS51819">
    <property type="entry name" value="VOC"/>
    <property type="match status" value="1"/>
</dbReference>
<protein>
    <submittedName>
        <fullName evidence="4">Methylmalonyl-CoA epimerase</fullName>
    </submittedName>
</protein>
<reference evidence="4 5" key="1">
    <citation type="journal article" date="2010" name="Stand. Genomic Sci.">
        <title>Complete genome sequence of Rhizobium leguminosarum bv trifolii strain WSM2304, an effective microsymbiont of the South American clover Trifolium polymorphum.</title>
        <authorList>
            <person name="Reeve W."/>
            <person name="O'Hara G."/>
            <person name="Chain P."/>
            <person name="Ardley J."/>
            <person name="Brau L."/>
            <person name="Nandesena K."/>
            <person name="Tiwari R."/>
            <person name="Malfatti S."/>
            <person name="Kiss H."/>
            <person name="Lapidus A."/>
            <person name="Copeland A."/>
            <person name="Nolan M."/>
            <person name="Land M."/>
            <person name="Ivanova N."/>
            <person name="Mavromatis K."/>
            <person name="Markowitz V."/>
            <person name="Kyrpides N."/>
            <person name="Melino V."/>
            <person name="Denton M."/>
            <person name="Yates R."/>
            <person name="Howieson J."/>
        </authorList>
    </citation>
    <scope>NUCLEOTIDE SEQUENCE [LARGE SCALE GENOMIC DNA]</scope>
    <source>
        <strain evidence="4 5">WSM2304</strain>
    </source>
</reference>
<dbReference type="PANTHER" id="PTHR43048">
    <property type="entry name" value="METHYLMALONYL-COA EPIMERASE"/>
    <property type="match status" value="1"/>
</dbReference>
<dbReference type="EMBL" id="CP001195">
    <property type="protein sequence ID" value="ACI59518.1"/>
    <property type="molecule type" value="Genomic_DNA"/>
</dbReference>
<evidence type="ECO:0000256" key="1">
    <source>
        <dbReference type="ARBA" id="ARBA00009308"/>
    </source>
</evidence>
<dbReference type="KEGG" id="rlt:Rleg2_6135"/>
<proteinExistence type="inferred from homology"/>
<dbReference type="InterPro" id="IPR051785">
    <property type="entry name" value="MMCE/EMCE_epimerase"/>
</dbReference>
<evidence type="ECO:0000256" key="2">
    <source>
        <dbReference type="ARBA" id="ARBA00022723"/>
    </source>
</evidence>